<protein>
    <submittedName>
        <fullName evidence="1">Uncharacterized protein</fullName>
    </submittedName>
</protein>
<name>A0A0E9TX17_ANGAN</name>
<dbReference type="AlphaFoldDB" id="A0A0E9TX17"/>
<sequence length="37" mass="4246">MKKWHTGTPINCSVETNVPFKAQLNQRLSHNSHVNNN</sequence>
<accession>A0A0E9TX17</accession>
<reference evidence="1" key="1">
    <citation type="submission" date="2014-11" db="EMBL/GenBank/DDBJ databases">
        <authorList>
            <person name="Amaro Gonzalez C."/>
        </authorList>
    </citation>
    <scope>NUCLEOTIDE SEQUENCE</scope>
</reference>
<dbReference type="EMBL" id="GBXM01051112">
    <property type="protein sequence ID" value="JAH57465.1"/>
    <property type="molecule type" value="Transcribed_RNA"/>
</dbReference>
<proteinExistence type="predicted"/>
<reference evidence="1" key="2">
    <citation type="journal article" date="2015" name="Fish Shellfish Immunol.">
        <title>Early steps in the European eel (Anguilla anguilla)-Vibrio vulnificus interaction in the gills: Role of the RtxA13 toxin.</title>
        <authorList>
            <person name="Callol A."/>
            <person name="Pajuelo D."/>
            <person name="Ebbesson L."/>
            <person name="Teles M."/>
            <person name="MacKenzie S."/>
            <person name="Amaro C."/>
        </authorList>
    </citation>
    <scope>NUCLEOTIDE SEQUENCE</scope>
</reference>
<evidence type="ECO:0000313" key="1">
    <source>
        <dbReference type="EMBL" id="JAH57465.1"/>
    </source>
</evidence>
<organism evidence="1">
    <name type="scientific">Anguilla anguilla</name>
    <name type="common">European freshwater eel</name>
    <name type="synonym">Muraena anguilla</name>
    <dbReference type="NCBI Taxonomy" id="7936"/>
    <lineage>
        <taxon>Eukaryota</taxon>
        <taxon>Metazoa</taxon>
        <taxon>Chordata</taxon>
        <taxon>Craniata</taxon>
        <taxon>Vertebrata</taxon>
        <taxon>Euteleostomi</taxon>
        <taxon>Actinopterygii</taxon>
        <taxon>Neopterygii</taxon>
        <taxon>Teleostei</taxon>
        <taxon>Anguilliformes</taxon>
        <taxon>Anguillidae</taxon>
        <taxon>Anguilla</taxon>
    </lineage>
</organism>